<keyword evidence="3" id="KW-0472">Membrane</keyword>
<dbReference type="PANTHER" id="PTHR33392:SF6">
    <property type="entry name" value="POLYISOPRENYL-TEICHOIC ACID--PEPTIDOGLYCAN TEICHOIC ACID TRANSFERASE TAGU"/>
    <property type="match status" value="1"/>
</dbReference>
<dbReference type="EMBL" id="JBHUKR010000007">
    <property type="protein sequence ID" value="MFD2417339.1"/>
    <property type="molecule type" value="Genomic_DNA"/>
</dbReference>
<accession>A0ABW5FQM9</accession>
<evidence type="ECO:0000259" key="4">
    <source>
        <dbReference type="Pfam" id="PF03816"/>
    </source>
</evidence>
<dbReference type="Proteomes" id="UP001597417">
    <property type="component" value="Unassembled WGS sequence"/>
</dbReference>
<organism evidence="5 6">
    <name type="scientific">Amycolatopsis pigmentata</name>
    <dbReference type="NCBI Taxonomy" id="450801"/>
    <lineage>
        <taxon>Bacteria</taxon>
        <taxon>Bacillati</taxon>
        <taxon>Actinomycetota</taxon>
        <taxon>Actinomycetes</taxon>
        <taxon>Pseudonocardiales</taxon>
        <taxon>Pseudonocardiaceae</taxon>
        <taxon>Amycolatopsis</taxon>
    </lineage>
</organism>
<evidence type="ECO:0000313" key="6">
    <source>
        <dbReference type="Proteomes" id="UP001597417"/>
    </source>
</evidence>
<name>A0ABW5FQM9_9PSEU</name>
<feature type="domain" description="Cell envelope-related transcriptional attenuator" evidence="4">
    <location>
        <begin position="116"/>
        <end position="257"/>
    </location>
</feature>
<keyword evidence="3" id="KW-0812">Transmembrane</keyword>
<feature type="region of interest" description="Disordered" evidence="2">
    <location>
        <begin position="1"/>
        <end position="29"/>
    </location>
</feature>
<dbReference type="PANTHER" id="PTHR33392">
    <property type="entry name" value="POLYISOPRENYL-TEICHOIC ACID--PEPTIDOGLYCAN TEICHOIC ACID TRANSFERASE TAGU"/>
    <property type="match status" value="1"/>
</dbReference>
<reference evidence="6" key="1">
    <citation type="journal article" date="2019" name="Int. J. Syst. Evol. Microbiol.">
        <title>The Global Catalogue of Microorganisms (GCM) 10K type strain sequencing project: providing services to taxonomists for standard genome sequencing and annotation.</title>
        <authorList>
            <consortium name="The Broad Institute Genomics Platform"/>
            <consortium name="The Broad Institute Genome Sequencing Center for Infectious Disease"/>
            <person name="Wu L."/>
            <person name="Ma J."/>
        </authorList>
    </citation>
    <scope>NUCLEOTIDE SEQUENCE [LARGE SCALE GENOMIC DNA]</scope>
    <source>
        <strain evidence="6">CGMCC 4.7645</strain>
    </source>
</reference>
<dbReference type="Pfam" id="PF03816">
    <property type="entry name" value="LytR_cpsA_psr"/>
    <property type="match status" value="1"/>
</dbReference>
<proteinExistence type="inferred from homology"/>
<keyword evidence="3" id="KW-1133">Transmembrane helix</keyword>
<evidence type="ECO:0000256" key="3">
    <source>
        <dbReference type="SAM" id="Phobius"/>
    </source>
</evidence>
<feature type="transmembrane region" description="Helical" evidence="3">
    <location>
        <begin position="33"/>
        <end position="54"/>
    </location>
</feature>
<dbReference type="NCBIfam" id="TIGR00350">
    <property type="entry name" value="lytR_cpsA_psr"/>
    <property type="match status" value="1"/>
</dbReference>
<evidence type="ECO:0000256" key="1">
    <source>
        <dbReference type="ARBA" id="ARBA00006068"/>
    </source>
</evidence>
<dbReference type="InterPro" id="IPR004474">
    <property type="entry name" value="LytR_CpsA_psr"/>
</dbReference>
<gene>
    <name evidence="5" type="ORF">ACFSXZ_13500</name>
</gene>
<protein>
    <submittedName>
        <fullName evidence="5">LCP family protein</fullName>
    </submittedName>
</protein>
<keyword evidence="6" id="KW-1185">Reference proteome</keyword>
<evidence type="ECO:0000313" key="5">
    <source>
        <dbReference type="EMBL" id="MFD2417339.1"/>
    </source>
</evidence>
<comment type="caution">
    <text evidence="5">The sequence shown here is derived from an EMBL/GenBank/DDBJ whole genome shotgun (WGS) entry which is preliminary data.</text>
</comment>
<sequence length="355" mass="37925">MSVAHPTEPAGTADTEPGGPPSRRPGPRRGRRLAKIVILSVAVLLVVVIGGIYLTGQRFTGQVHRFSGVFAGMDEASRPPATAAKTFLLVGSDSLSPAPPAAAGADANEDPSAAQRADMIILVRIKPDYTGATVVSLPGDSWVDVPGHGMDKISAGYDSGEPSLLVRTIEYLTRIRVDHFAVLDFAGLRAVTDALGGIEVNVASPVSMGGVSFSRGPNHLDGAQALTYVRRHDELPDGDLDRVRRRQETMRALLVKVGANGLLSSPIRGYEFLDTLSRWIDVDDTMSDGELFSMAWRLRGLSARAITFVAAPVNGLAWEGTRAVARLDYARAAELWQAVADGDPARYLRKYPGDS</sequence>
<evidence type="ECO:0000256" key="2">
    <source>
        <dbReference type="SAM" id="MobiDB-lite"/>
    </source>
</evidence>
<dbReference type="Gene3D" id="3.40.630.190">
    <property type="entry name" value="LCP protein"/>
    <property type="match status" value="1"/>
</dbReference>
<comment type="similarity">
    <text evidence="1">Belongs to the LytR/CpsA/Psr (LCP) family.</text>
</comment>
<dbReference type="InterPro" id="IPR050922">
    <property type="entry name" value="LytR/CpsA/Psr_CW_biosynth"/>
</dbReference>
<dbReference type="RefSeq" id="WP_378265015.1">
    <property type="nucleotide sequence ID" value="NZ_JBHUKR010000007.1"/>
</dbReference>